<evidence type="ECO:0000256" key="1">
    <source>
        <dbReference type="ARBA" id="ARBA00005662"/>
    </source>
</evidence>
<dbReference type="InterPro" id="IPR019079">
    <property type="entry name" value="Capsule_synth_CapA"/>
</dbReference>
<sequence length="362" mass="41247">MIRVFLTFLFFSITFAQETGNRMSLLFMGDIMGHVPQIEGAYDIETNQYNYMPVFDKIKHKFAQVDFAIANLEVTLAGEPYTGYPQFSSPDALAVACRDSGIDVLVTANNHTCDRGKKGIIRTLDVLDSLKIAHTGTFRNKAEFEKHNLLVLSKNGISVGILNYTYGTNGLPVPEPTIVNKINLNLMKQDIEKAKKVNLDKLIVVIHWGIEYQQKQNKKQEEVAQFLFDNGVDIIIGGHPHVLQPMYYYPQTGLHKEQMVVYSLGNFVSNQRKSSTDGGAMVELTLFKDAYGTRILDKGYYLVWVNRTPKTNKKYLFEILPCKEYETTHYKDLTESVKDSMNIFINNSRKLFKSNILVKEIL</sequence>
<dbReference type="AlphaFoldDB" id="A0A2X2RF46"/>
<evidence type="ECO:0000313" key="3">
    <source>
        <dbReference type="EMBL" id="SQA79042.1"/>
    </source>
</evidence>
<dbReference type="InterPro" id="IPR052169">
    <property type="entry name" value="CW_Biosynth-Accessory"/>
</dbReference>
<evidence type="ECO:0000313" key="4">
    <source>
        <dbReference type="Proteomes" id="UP000249891"/>
    </source>
</evidence>
<dbReference type="Gene3D" id="3.60.21.10">
    <property type="match status" value="1"/>
</dbReference>
<gene>
    <name evidence="3" type="ORF">NCTC11546_02295</name>
</gene>
<name>A0A2X2RF46_CAPOC</name>
<comment type="similarity">
    <text evidence="1">Belongs to the CapA family.</text>
</comment>
<dbReference type="CDD" id="cd07381">
    <property type="entry name" value="MPP_CapA"/>
    <property type="match status" value="1"/>
</dbReference>
<dbReference type="PANTHER" id="PTHR33393">
    <property type="entry name" value="POLYGLUTAMINE SYNTHESIS ACCESSORY PROTEIN RV0574C-RELATED"/>
    <property type="match status" value="1"/>
</dbReference>
<dbReference type="RefSeq" id="WP_128091956.1">
    <property type="nucleotide sequence ID" value="NZ_UARG01000017.1"/>
</dbReference>
<feature type="domain" description="Capsule synthesis protein CapA" evidence="2">
    <location>
        <begin position="24"/>
        <end position="271"/>
    </location>
</feature>
<organism evidence="3 4">
    <name type="scientific">Capnocytophaga ochracea</name>
    <dbReference type="NCBI Taxonomy" id="1018"/>
    <lineage>
        <taxon>Bacteria</taxon>
        <taxon>Pseudomonadati</taxon>
        <taxon>Bacteroidota</taxon>
        <taxon>Flavobacteriia</taxon>
        <taxon>Flavobacteriales</taxon>
        <taxon>Flavobacteriaceae</taxon>
        <taxon>Capnocytophaga</taxon>
    </lineage>
</organism>
<evidence type="ECO:0000259" key="2">
    <source>
        <dbReference type="SMART" id="SM00854"/>
    </source>
</evidence>
<dbReference type="SMART" id="SM00854">
    <property type="entry name" value="PGA_cap"/>
    <property type="match status" value="1"/>
</dbReference>
<dbReference type="Pfam" id="PF09587">
    <property type="entry name" value="PGA_cap"/>
    <property type="match status" value="1"/>
</dbReference>
<dbReference type="EMBL" id="UARG01000017">
    <property type="protein sequence ID" value="SQA79042.1"/>
    <property type="molecule type" value="Genomic_DNA"/>
</dbReference>
<dbReference type="InterPro" id="IPR029052">
    <property type="entry name" value="Metallo-depent_PP-like"/>
</dbReference>
<dbReference type="PANTHER" id="PTHR33393:SF12">
    <property type="entry name" value="CAPSULE BIOSYNTHESIS PROTEIN CAPA"/>
    <property type="match status" value="1"/>
</dbReference>
<dbReference type="SUPFAM" id="SSF56300">
    <property type="entry name" value="Metallo-dependent phosphatases"/>
    <property type="match status" value="1"/>
</dbReference>
<protein>
    <submittedName>
        <fullName evidence="3">Bacterial capsule synthesis protein PGA_cap</fullName>
    </submittedName>
</protein>
<accession>A0A2X2RF46</accession>
<reference evidence="3 4" key="1">
    <citation type="submission" date="2018-06" db="EMBL/GenBank/DDBJ databases">
        <authorList>
            <consortium name="Pathogen Informatics"/>
            <person name="Doyle S."/>
        </authorList>
    </citation>
    <scope>NUCLEOTIDE SEQUENCE [LARGE SCALE GENOMIC DNA]</scope>
    <source>
        <strain evidence="3 4">NCTC11546</strain>
    </source>
</reference>
<dbReference type="Proteomes" id="UP000249891">
    <property type="component" value="Unassembled WGS sequence"/>
</dbReference>
<proteinExistence type="inferred from homology"/>